<dbReference type="Proteomes" id="UP001367508">
    <property type="component" value="Unassembled WGS sequence"/>
</dbReference>
<evidence type="ECO:0000313" key="1">
    <source>
        <dbReference type="EMBL" id="KAK7315554.1"/>
    </source>
</evidence>
<proteinExistence type="predicted"/>
<reference evidence="1 2" key="1">
    <citation type="submission" date="2024-01" db="EMBL/GenBank/DDBJ databases">
        <title>The genomes of 5 underutilized Papilionoideae crops provide insights into root nodulation and disease resistanc.</title>
        <authorList>
            <person name="Jiang F."/>
        </authorList>
    </citation>
    <scope>NUCLEOTIDE SEQUENCE [LARGE SCALE GENOMIC DNA]</scope>
    <source>
        <strain evidence="1">LVBAO_FW01</strain>
        <tissue evidence="1">Leaves</tissue>
    </source>
</reference>
<sequence>MRQLPESVKVFIGQLAACARLHFVGGSRIMVVLDDPIEVVGLLAQHFFSQAEPAAMVLENDHVFVLVSQVPWWREKSILKKVNGIIVNAILLHPYLGPHSSNSGTLVYSTGMEMRKQRDIYSERTKGFKFDPESSPTPLLPSIDPFNHWPAINTPLQIVLKVWKSRKSAQSAIINSHEFSHSRSDSPAVLYCSCSSLLECTLSIHYSDNPRVEPASALEGKINVIKGDPILSTSAAEMHALVKAFISPKSSNYSSPRTKSTASNGVH</sequence>
<evidence type="ECO:0000313" key="2">
    <source>
        <dbReference type="Proteomes" id="UP001367508"/>
    </source>
</evidence>
<organism evidence="1 2">
    <name type="scientific">Canavalia gladiata</name>
    <name type="common">Sword bean</name>
    <name type="synonym">Dolichos gladiatus</name>
    <dbReference type="NCBI Taxonomy" id="3824"/>
    <lineage>
        <taxon>Eukaryota</taxon>
        <taxon>Viridiplantae</taxon>
        <taxon>Streptophyta</taxon>
        <taxon>Embryophyta</taxon>
        <taxon>Tracheophyta</taxon>
        <taxon>Spermatophyta</taxon>
        <taxon>Magnoliopsida</taxon>
        <taxon>eudicotyledons</taxon>
        <taxon>Gunneridae</taxon>
        <taxon>Pentapetalae</taxon>
        <taxon>rosids</taxon>
        <taxon>fabids</taxon>
        <taxon>Fabales</taxon>
        <taxon>Fabaceae</taxon>
        <taxon>Papilionoideae</taxon>
        <taxon>50 kb inversion clade</taxon>
        <taxon>NPAAA clade</taxon>
        <taxon>indigoferoid/millettioid clade</taxon>
        <taxon>Phaseoleae</taxon>
        <taxon>Canavalia</taxon>
    </lineage>
</organism>
<dbReference type="AlphaFoldDB" id="A0AAN9KEJ4"/>
<dbReference type="EMBL" id="JAYMYQ010000008">
    <property type="protein sequence ID" value="KAK7315554.1"/>
    <property type="molecule type" value="Genomic_DNA"/>
</dbReference>
<comment type="caution">
    <text evidence="1">The sequence shown here is derived from an EMBL/GenBank/DDBJ whole genome shotgun (WGS) entry which is preliminary data.</text>
</comment>
<name>A0AAN9KEJ4_CANGL</name>
<keyword evidence="2" id="KW-1185">Reference proteome</keyword>
<gene>
    <name evidence="1" type="ORF">VNO77_34107</name>
</gene>
<protein>
    <submittedName>
        <fullName evidence="1">Uncharacterized protein</fullName>
    </submittedName>
</protein>
<accession>A0AAN9KEJ4</accession>